<feature type="compositionally biased region" description="Polar residues" evidence="1">
    <location>
        <begin position="514"/>
        <end position="525"/>
    </location>
</feature>
<feature type="compositionally biased region" description="Polar residues" evidence="1">
    <location>
        <begin position="1"/>
        <end position="14"/>
    </location>
</feature>
<feature type="compositionally biased region" description="Basic and acidic residues" evidence="1">
    <location>
        <begin position="2068"/>
        <end position="2079"/>
    </location>
</feature>
<dbReference type="OrthoDB" id="6160353at2759"/>
<dbReference type="GO" id="GO:0016926">
    <property type="term" value="P:protein desumoylation"/>
    <property type="evidence" value="ECO:0007669"/>
    <property type="project" value="TreeGrafter"/>
</dbReference>
<feature type="compositionally biased region" description="Polar residues" evidence="1">
    <location>
        <begin position="1106"/>
        <end position="1120"/>
    </location>
</feature>
<dbReference type="GO" id="GO:0030576">
    <property type="term" value="P:Cajal body organization"/>
    <property type="evidence" value="ECO:0007669"/>
    <property type="project" value="InterPro"/>
</dbReference>
<feature type="compositionally biased region" description="Low complexity" evidence="1">
    <location>
        <begin position="955"/>
        <end position="977"/>
    </location>
</feature>
<dbReference type="GO" id="GO:0015030">
    <property type="term" value="C:Cajal body"/>
    <property type="evidence" value="ECO:0007669"/>
    <property type="project" value="TreeGrafter"/>
</dbReference>
<feature type="compositionally biased region" description="Polar residues" evidence="1">
    <location>
        <begin position="1138"/>
        <end position="1180"/>
    </location>
</feature>
<feature type="region of interest" description="Disordered" evidence="1">
    <location>
        <begin position="2558"/>
        <end position="2590"/>
    </location>
</feature>
<feature type="compositionally biased region" description="Basic residues" evidence="1">
    <location>
        <begin position="1951"/>
        <end position="1977"/>
    </location>
</feature>
<name>A0A9W2Z7B9_BIOGL</name>
<dbReference type="GeneID" id="106066682"/>
<feature type="compositionally biased region" description="Basic residues" evidence="1">
    <location>
        <begin position="2580"/>
        <end position="2590"/>
    </location>
</feature>
<sequence length="2590" mass="278624">MPVTGNLNQETEGQVESEAQLETGDNTEVKASDCVASQVSSTTDSDPFAELALENAGDTVAVPVQSTTSLEASSDSLDGFKNSSHLIQDPTAAKSNNAAPTTQYTKGFQDAFAAFASASFREEEEEIPMEADSNSAIDPTNEPVVSTAADTIEQIVSSAIDSGIVSTTNGDTYIKHTQNDEVAFVASDMPAVEQQVDDQIASFTAPETETQSLISTEQTQASEPVSESQVEATSASDSVYFIQTTDATGQVLTSIIDPNDIPAYADSIVYKQCMLPDGNIETTIVSQGGQMLTQEEHNQEQASALQEASEQVEPQIIYVHDANGQLTPIDTAQSANDVAPPGKQFVYMQDSTGRIIRTIMDANQTMVPGQQVYYTQSEDGRIITSVMDSATAGVTEEGSQQSVDQLYQQQTEQIYQTQEEAQQQATMSGSTTGFNIDNSMSGLSMLAELSHLTAGQATESRTASSTESNSMDMDEFRPVAMVTRRMGEEGDTISTDLAGLKVGETDSGSLDPDQGSQDDTSGQEDSVISKLLAEMKTDLTPSSSVSRDNLFVQWQNLDAMCWMDVVLIMLVYSPTLRPLVNLDPTHELASTLLITLLKANRQAQVLLQNLLKKSNGAEISSLQTGAGNSASLQDPKTSKLVCKENMDEIGKAINILYAMREKIWQALQPRLRCERGKHNSPVLVLPLLVREKPAIKQMFTMNYRYVFKCEVCGYSQDDAHTKILPSIPAVPADFNMTTPSFVRNCFECQAPNQRMLMKFEGLQDFVQMHFVKGLPHSRFEELSFDFNEDHYEVTAVVHYKNNPDHFIAWVRNAPGATWMECDDLKSVITRYQHLSPNIPPSQVHMVMWERRLTQQHTLVMRDTEDTKLLASLVLTVQQPNTHQITDPAARPTGAPSTQFPMHNAPKTNSLLSGLNAQLSNSTPRGRGRGGRGNRGGYGLRGRGTSTTAVLPVRRPTPTTITQLATPTATSTPRARTAPQTIRVPISSLTGGMRTISGEKIVLLSSNAHGGLNTSAGSSTGSTTSKVVVVRSPGGPSNITAAQILQLLQRTGAISGGRVTTTINTSSNVAGTPQSYIIQPDGSVINTSTVASEPETPTQLVPEEPSDTNYSSMTEQATDTSAEVPMETNVDKGEPAGEESSQVPDQNDSQISTLPFPSSTPGREQTSQNETIIVSPETASPSVITEENEIASASVAQAHVQQPTKYIQIPNPSGSGTILTQLTMRGGKMVLIPVSKTTQAQLTSGSAVLKLPTTPTSSPKISIRNVNPQIISASSAGALLSQLHQQQVSNSGTSTVSTIGGQKHITLPGTSGQKKTIQVITVPASQSIQSVTKKILSPSSGHHSPSSALNTLLTTGESSGRILSQTGNIVIRELKKADSESAATLTPSLGSPSHLLSTPAVSLLKDVSARSGVPASSQLQKNQESFRYILQGSSTTHILNTGTSTIQSSTSGAGRAFTALSSSGTIIGGQLTPSPTTSAMGTSPMDQDVSLSDMDDATATLTPSHRLSMDMDATEYIPLGRGRSRGRGLRGRGSRGGRTPRGRGRSQLWSVDTDYIPSQPSSRKISTLPADLRQIGAHVIESGSEAVDGVPVVSIPDFTTEEQNHHTEAVPQTLEQIPSDSTTDSTLSALSELASQISSGDSQLTDTSLSPQGPRVITQAIPSIKANHGFDILTQGILGSSTSRQSLAQPKQARSLLTGSPVTIPANLASVSAISSTTTILDASEMISAVSKTPQSVQMDTYLDSDQDLAKQDTSTDTLPIGKNKSPISTLSMDLESFSSPIKQVTDYCPVDTLSQDIKEDKPPEEMMEETCEIKSSEEVETVGEERVMSFDDSQVSAAERYRMPMELFQPDEESPEKNVRPSPSDFPTKFFQDSEMSSQEEEISLSPKGAARHKTLTEIESDKKAAQLDVLASSDLQKVTNRNISKKKVSLDLDSSVSGDVDIESTEKISPKTKKAQAKKLSHHSSSRGKKKGKSKRNSISDVSVDSMGEDHFSPLSNESVTSILASPAKEIKSSVKPKSANIGGFATDLLKESEEEEIAQKAQLEEKKCDNEPEPAPVNEDLEAEKEDAKATSDKEPEVEVQVKNVAQTITAVTVKSPKRKIIYNPAVVPFPKIKVDWTLEDSEQWKVINRQFNYSVLQGKPKTLHGHTRVVLLQDMLPPSPLICVPKEKPIVYKPTIVVRRTPKPLQRPTVDPSKEPTVIPLVAEEEWDPSYTGGSVVTSPVDGEIFTGVIIKKKTETADWTSFMDDVEDPEIATYPKSASHEYCEHLLTEYYITAVSSGDYTYLESSEENQSPETETDNNLKTEQSSSVQEMQHDSKVDKEDQMDTSDVKLILEQGNQPDSKQILDSNTSGYESPKVETQQNASLVSSTVTSTIVFSPSTKKDGQAKEKKRRGRPKKDVVSKPYTGSPNTTLDNSLSSKLNGIDNVLSSQAVAEPDTFQATEDVVATTQASLPITNVMPAQTVTKDNVAAQLSTVPKDTAIVKSSVVAKDIAAAESSTVPKDIAQVQSSVVTKDIAAAQTLFPSPSRRSGRTPIPSKRVLDALEDSPARLALKGRRASLLSSDDEPGGYSTGESAVKKLKKHALSSS</sequence>
<feature type="compositionally biased region" description="Polar residues" evidence="1">
    <location>
        <begin position="894"/>
        <end position="923"/>
    </location>
</feature>
<feature type="compositionally biased region" description="Basic and acidic residues" evidence="1">
    <location>
        <begin position="1811"/>
        <end position="1822"/>
    </location>
</feature>
<protein>
    <submittedName>
        <fullName evidence="4 5">Uncharacterized protein LOC106066682 isoform X1</fullName>
    </submittedName>
</protein>
<accession>A0A9W2Z7B9</accession>
<feature type="compositionally biased region" description="Polar residues" evidence="1">
    <location>
        <begin position="35"/>
        <end position="45"/>
    </location>
</feature>
<dbReference type="PANTHER" id="PTHR15294">
    <property type="entry name" value="RETINOVIN-RELATED"/>
    <property type="match status" value="1"/>
</dbReference>
<feature type="compositionally biased region" description="Basic residues" evidence="1">
    <location>
        <begin position="1521"/>
        <end position="1543"/>
    </location>
</feature>
<feature type="region of interest" description="Disordered" evidence="1">
    <location>
        <begin position="1944"/>
        <end position="1994"/>
    </location>
</feature>
<dbReference type="SUPFAM" id="SSF54001">
    <property type="entry name" value="Cysteine proteinases"/>
    <property type="match status" value="1"/>
</dbReference>
<evidence type="ECO:0000256" key="1">
    <source>
        <dbReference type="SAM" id="MobiDB-lite"/>
    </source>
</evidence>
<feature type="region of interest" description="Disordered" evidence="1">
    <location>
        <begin position="490"/>
        <end position="525"/>
    </location>
</feature>
<reference evidence="4 5" key="1">
    <citation type="submission" date="2025-04" db="UniProtKB">
        <authorList>
            <consortium name="RefSeq"/>
        </authorList>
    </citation>
    <scope>IDENTIFICATION</scope>
</reference>
<dbReference type="InterPro" id="IPR033505">
    <property type="entry name" value="USPL1"/>
</dbReference>
<dbReference type="GO" id="GO:0032183">
    <property type="term" value="F:SUMO binding"/>
    <property type="evidence" value="ECO:0007669"/>
    <property type="project" value="InterPro"/>
</dbReference>
<feature type="compositionally biased region" description="Low complexity" evidence="1">
    <location>
        <begin position="457"/>
        <end position="470"/>
    </location>
</feature>
<feature type="region of interest" description="Disordered" evidence="1">
    <location>
        <begin position="453"/>
        <end position="476"/>
    </location>
</feature>
<gene>
    <name evidence="4 5" type="primary">LOC106066682</name>
</gene>
<feature type="compositionally biased region" description="Polar residues" evidence="1">
    <location>
        <begin position="1086"/>
        <end position="1098"/>
    </location>
</feature>
<dbReference type="Proteomes" id="UP001165740">
    <property type="component" value="Chromosome 17"/>
</dbReference>
<feature type="region of interest" description="Disordered" evidence="1">
    <location>
        <begin position="1847"/>
        <end position="1893"/>
    </location>
</feature>
<evidence type="ECO:0000313" key="3">
    <source>
        <dbReference type="Proteomes" id="UP001165740"/>
    </source>
</evidence>
<proteinExistence type="predicted"/>
<feature type="domain" description="USP" evidence="2">
    <location>
        <begin position="552"/>
        <end position="851"/>
    </location>
</feature>
<dbReference type="PROSITE" id="PS50235">
    <property type="entry name" value="USP_3"/>
    <property type="match status" value="1"/>
</dbReference>
<evidence type="ECO:0000259" key="2">
    <source>
        <dbReference type="PROSITE" id="PS50235"/>
    </source>
</evidence>
<feature type="region of interest" description="Disordered" evidence="1">
    <location>
        <begin position="1086"/>
        <end position="1180"/>
    </location>
</feature>
<feature type="compositionally biased region" description="Basic and acidic residues" evidence="1">
    <location>
        <begin position="2315"/>
        <end position="2326"/>
    </location>
</feature>
<feature type="region of interest" description="Disordered" evidence="1">
    <location>
        <begin position="207"/>
        <end position="231"/>
    </location>
</feature>
<dbReference type="OMA" id="HMVTQEE"/>
<evidence type="ECO:0000313" key="4">
    <source>
        <dbReference type="RefSeq" id="XP_055870887.1"/>
    </source>
</evidence>
<feature type="region of interest" description="Disordered" evidence="1">
    <location>
        <begin position="1"/>
        <end position="47"/>
    </location>
</feature>
<feature type="compositionally biased region" description="Polar residues" evidence="1">
    <location>
        <begin position="2407"/>
        <end position="2419"/>
    </location>
</feature>
<feature type="compositionally biased region" description="Polar residues" evidence="1">
    <location>
        <begin position="2292"/>
        <end position="2314"/>
    </location>
</feature>
<keyword evidence="3" id="KW-1185">Reference proteome</keyword>
<dbReference type="InterPro" id="IPR028890">
    <property type="entry name" value="Peptidase_C98"/>
</dbReference>
<dbReference type="RefSeq" id="XP_055870887.1">
    <property type="nucleotide sequence ID" value="XM_056014912.1"/>
</dbReference>
<feature type="compositionally biased region" description="Gly residues" evidence="1">
    <location>
        <begin position="932"/>
        <end position="941"/>
    </location>
</feature>
<dbReference type="PANTHER" id="PTHR15294:SF3">
    <property type="entry name" value="SUMO-SPECIFIC ISOPEPTIDASE USPL1"/>
    <property type="match status" value="1"/>
</dbReference>
<feature type="compositionally biased region" description="Polar residues" evidence="1">
    <location>
        <begin position="2338"/>
        <end position="2366"/>
    </location>
</feature>
<feature type="region of interest" description="Disordered" evidence="1">
    <location>
        <begin position="2045"/>
        <end position="2079"/>
    </location>
</feature>
<dbReference type="InterPro" id="IPR038765">
    <property type="entry name" value="Papain-like_cys_pep_sf"/>
</dbReference>
<dbReference type="InterPro" id="IPR028889">
    <property type="entry name" value="USP"/>
</dbReference>
<evidence type="ECO:0000313" key="5">
    <source>
        <dbReference type="RefSeq" id="XP_055870888.1"/>
    </source>
</evidence>
<feature type="compositionally biased region" description="Low complexity" evidence="1">
    <location>
        <begin position="2367"/>
        <end position="2382"/>
    </location>
</feature>
<feature type="region of interest" description="Disordered" evidence="1">
    <location>
        <begin position="1801"/>
        <end position="1822"/>
    </location>
</feature>
<organism evidence="3 5">
    <name type="scientific">Biomphalaria glabrata</name>
    <name type="common">Bloodfluke planorb</name>
    <name type="synonym">Freshwater snail</name>
    <dbReference type="NCBI Taxonomy" id="6526"/>
    <lineage>
        <taxon>Eukaryota</taxon>
        <taxon>Metazoa</taxon>
        <taxon>Spiralia</taxon>
        <taxon>Lophotrochozoa</taxon>
        <taxon>Mollusca</taxon>
        <taxon>Gastropoda</taxon>
        <taxon>Heterobranchia</taxon>
        <taxon>Euthyneura</taxon>
        <taxon>Panpulmonata</taxon>
        <taxon>Hygrophila</taxon>
        <taxon>Lymnaeoidea</taxon>
        <taxon>Planorbidae</taxon>
        <taxon>Biomphalaria</taxon>
    </lineage>
</organism>
<feature type="region of interest" description="Disordered" evidence="1">
    <location>
        <begin position="1517"/>
        <end position="1545"/>
    </location>
</feature>
<dbReference type="RefSeq" id="XP_055870888.1">
    <property type="nucleotide sequence ID" value="XM_056014913.1"/>
</dbReference>
<feature type="region of interest" description="Disordered" evidence="1">
    <location>
        <begin position="2286"/>
        <end position="2419"/>
    </location>
</feature>
<dbReference type="Pfam" id="PF15499">
    <property type="entry name" value="Peptidase_C98"/>
    <property type="match status" value="1"/>
</dbReference>
<feature type="region of interest" description="Disordered" evidence="1">
    <location>
        <begin position="883"/>
        <end position="977"/>
    </location>
</feature>